<dbReference type="SMART" id="SM00895">
    <property type="entry name" value="FCD"/>
    <property type="match status" value="1"/>
</dbReference>
<keyword evidence="2" id="KW-0238">DNA-binding</keyword>
<dbReference type="Gene3D" id="1.20.120.530">
    <property type="entry name" value="GntR ligand-binding domain-like"/>
    <property type="match status" value="1"/>
</dbReference>
<dbReference type="SMART" id="SM00345">
    <property type="entry name" value="HTH_GNTR"/>
    <property type="match status" value="1"/>
</dbReference>
<evidence type="ECO:0000313" key="6">
    <source>
        <dbReference type="EMBL" id="MEX1663448.1"/>
    </source>
</evidence>
<keyword evidence="7" id="KW-1185">Reference proteome</keyword>
<dbReference type="InterPro" id="IPR011711">
    <property type="entry name" value="GntR_C"/>
</dbReference>
<reference evidence="6 7" key="1">
    <citation type="journal article" date="2011" name="Int. J. Syst. Evol. Microbiol.">
        <title>Zhongshania antarctica gen. nov., sp. nov. and Zhongshania guokunii sp. nov., gammaproteobacteria respectively isolated from coastal attached (fast) ice and surface seawater of the Antarctic.</title>
        <authorList>
            <person name="Li H.J."/>
            <person name="Zhang X.Y."/>
            <person name="Chen C.X."/>
            <person name="Zhang Y.J."/>
            <person name="Gao Z.M."/>
            <person name="Yu Y."/>
            <person name="Chen X.L."/>
            <person name="Chen B."/>
            <person name="Zhang Y.Z."/>
        </authorList>
    </citation>
    <scope>NUCLEOTIDE SEQUENCE [LARGE SCALE GENOMIC DNA]</scope>
    <source>
        <strain evidence="6 7">15-R06ZXC-3</strain>
    </source>
</reference>
<evidence type="ECO:0000313" key="7">
    <source>
        <dbReference type="Proteomes" id="UP001557465"/>
    </source>
</evidence>
<dbReference type="InterPro" id="IPR036390">
    <property type="entry name" value="WH_DNA-bd_sf"/>
</dbReference>
<dbReference type="PRINTS" id="PR00035">
    <property type="entry name" value="HTHGNTR"/>
</dbReference>
<dbReference type="PANTHER" id="PTHR43537">
    <property type="entry name" value="TRANSCRIPTIONAL REGULATOR, GNTR FAMILY"/>
    <property type="match status" value="1"/>
</dbReference>
<gene>
    <name evidence="6" type="ORF">AB4874_17740</name>
</gene>
<keyword evidence="3" id="KW-0804">Transcription</keyword>
<dbReference type="InterPro" id="IPR036388">
    <property type="entry name" value="WH-like_DNA-bd_sf"/>
</dbReference>
<dbReference type="EMBL" id="JBFRYC010000016">
    <property type="protein sequence ID" value="MEX1663448.1"/>
    <property type="molecule type" value="Genomic_DNA"/>
</dbReference>
<proteinExistence type="predicted"/>
<evidence type="ECO:0000256" key="2">
    <source>
        <dbReference type="ARBA" id="ARBA00023125"/>
    </source>
</evidence>
<dbReference type="InterPro" id="IPR000524">
    <property type="entry name" value="Tscrpt_reg_HTH_GntR"/>
</dbReference>
<dbReference type="Gene3D" id="1.10.10.10">
    <property type="entry name" value="Winged helix-like DNA-binding domain superfamily/Winged helix DNA-binding domain"/>
    <property type="match status" value="1"/>
</dbReference>
<dbReference type="PANTHER" id="PTHR43537:SF5">
    <property type="entry name" value="UXU OPERON TRANSCRIPTIONAL REGULATOR"/>
    <property type="match status" value="1"/>
</dbReference>
<dbReference type="CDD" id="cd07377">
    <property type="entry name" value="WHTH_GntR"/>
    <property type="match status" value="1"/>
</dbReference>
<dbReference type="Proteomes" id="UP001557465">
    <property type="component" value="Unassembled WGS sequence"/>
</dbReference>
<dbReference type="SUPFAM" id="SSF48008">
    <property type="entry name" value="GntR ligand-binding domain-like"/>
    <property type="match status" value="1"/>
</dbReference>
<dbReference type="Pfam" id="PF07729">
    <property type="entry name" value="FCD"/>
    <property type="match status" value="1"/>
</dbReference>
<dbReference type="PROSITE" id="PS50949">
    <property type="entry name" value="HTH_GNTR"/>
    <property type="match status" value="1"/>
</dbReference>
<feature type="domain" description="HTH gntR-type" evidence="5">
    <location>
        <begin position="31"/>
        <end position="101"/>
    </location>
</feature>
<feature type="compositionally biased region" description="Basic and acidic residues" evidence="4">
    <location>
        <begin position="1"/>
        <end position="21"/>
    </location>
</feature>
<evidence type="ECO:0000259" key="5">
    <source>
        <dbReference type="PROSITE" id="PS50949"/>
    </source>
</evidence>
<evidence type="ECO:0000256" key="4">
    <source>
        <dbReference type="SAM" id="MobiDB-lite"/>
    </source>
</evidence>
<name>A0ABV3TR27_9RHOB</name>
<evidence type="ECO:0000256" key="1">
    <source>
        <dbReference type="ARBA" id="ARBA00023015"/>
    </source>
</evidence>
<dbReference type="InterPro" id="IPR008920">
    <property type="entry name" value="TF_FadR/GntR_C"/>
</dbReference>
<keyword evidence="1" id="KW-0805">Transcription regulation</keyword>
<evidence type="ECO:0000256" key="3">
    <source>
        <dbReference type="ARBA" id="ARBA00023163"/>
    </source>
</evidence>
<dbReference type="Pfam" id="PF00392">
    <property type="entry name" value="GntR"/>
    <property type="match status" value="1"/>
</dbReference>
<comment type="caution">
    <text evidence="6">The sequence shown here is derived from an EMBL/GenBank/DDBJ whole genome shotgun (WGS) entry which is preliminary data.</text>
</comment>
<protein>
    <submittedName>
        <fullName evidence="6">FadR/GntR family transcriptional regulator</fullName>
    </submittedName>
</protein>
<sequence>MSDHTNKDGPREMARIGKDTPSRPAGRLTRIKLSDQITEEIRRRISREGLHPGDRLPNERSLMEYYGCSKGTIREALKALEVEGLLRMVSGPNGGPEVQAASIDIVTQQLRRYLHFQKLDFAQVYELRQTLEVVLARNVTGRLTEEHLTRLAQNIALCDAANQAQDRERVRTAETEFHDILCEASDNVMLIFMCRFLNSMLRDLVSYRSEAMVEHDHFGAHNVDAHRDLLAAFRARDADAAAAIMSEHMDCASRFMRKLDASFHMDRILTR</sequence>
<feature type="region of interest" description="Disordered" evidence="4">
    <location>
        <begin position="1"/>
        <end position="26"/>
    </location>
</feature>
<accession>A0ABV3TR27</accession>
<dbReference type="SUPFAM" id="SSF46785">
    <property type="entry name" value="Winged helix' DNA-binding domain"/>
    <property type="match status" value="1"/>
</dbReference>
<dbReference type="RefSeq" id="WP_368392979.1">
    <property type="nucleotide sequence ID" value="NZ_JBFRYC010000016.1"/>
</dbReference>
<organism evidence="6 7">
    <name type="scientific">Thioclava arctica</name>
    <dbReference type="NCBI Taxonomy" id="3238301"/>
    <lineage>
        <taxon>Bacteria</taxon>
        <taxon>Pseudomonadati</taxon>
        <taxon>Pseudomonadota</taxon>
        <taxon>Alphaproteobacteria</taxon>
        <taxon>Rhodobacterales</taxon>
        <taxon>Paracoccaceae</taxon>
        <taxon>Thioclava</taxon>
    </lineage>
</organism>